<dbReference type="Proteomes" id="UP000799753">
    <property type="component" value="Unassembled WGS sequence"/>
</dbReference>
<reference evidence="2" key="1">
    <citation type="journal article" date="2020" name="Stud. Mycol.">
        <title>101 Dothideomycetes genomes: a test case for predicting lifestyles and emergence of pathogens.</title>
        <authorList>
            <person name="Haridas S."/>
            <person name="Albert R."/>
            <person name="Binder M."/>
            <person name="Bloem J."/>
            <person name="Labutti K."/>
            <person name="Salamov A."/>
            <person name="Andreopoulos B."/>
            <person name="Baker S."/>
            <person name="Barry K."/>
            <person name="Bills G."/>
            <person name="Bluhm B."/>
            <person name="Cannon C."/>
            <person name="Castanera R."/>
            <person name="Culley D."/>
            <person name="Daum C."/>
            <person name="Ezra D."/>
            <person name="Gonzalez J."/>
            <person name="Henrissat B."/>
            <person name="Kuo A."/>
            <person name="Liang C."/>
            <person name="Lipzen A."/>
            <person name="Lutzoni F."/>
            <person name="Magnuson J."/>
            <person name="Mondo S."/>
            <person name="Nolan M."/>
            <person name="Ohm R."/>
            <person name="Pangilinan J."/>
            <person name="Park H.-J."/>
            <person name="Ramirez L."/>
            <person name="Alfaro M."/>
            <person name="Sun H."/>
            <person name="Tritt A."/>
            <person name="Yoshinaga Y."/>
            <person name="Zwiers L.-H."/>
            <person name="Turgeon B."/>
            <person name="Goodwin S."/>
            <person name="Spatafora J."/>
            <person name="Crous P."/>
            <person name="Grigoriev I."/>
        </authorList>
    </citation>
    <scope>NUCLEOTIDE SEQUENCE</scope>
    <source>
        <strain evidence="2">CBS 473.64</strain>
    </source>
</reference>
<accession>A0A6A6RJF5</accession>
<evidence type="ECO:0000313" key="2">
    <source>
        <dbReference type="EMBL" id="KAF2634208.1"/>
    </source>
</evidence>
<dbReference type="PANTHER" id="PTHR42085:SF1">
    <property type="entry name" value="F-BOX DOMAIN-CONTAINING PROTEIN"/>
    <property type="match status" value="1"/>
</dbReference>
<dbReference type="PANTHER" id="PTHR42085">
    <property type="entry name" value="F-BOX DOMAIN-CONTAINING PROTEIN"/>
    <property type="match status" value="1"/>
</dbReference>
<sequence length="408" mass="46150">MPYYNIAFSMEEMTMRSEQVARKSEKKKASKTLIIESSASTLSLSSPRSKDPQERGKPNAFRAALRNIARKVINKSGRDATEKGISPARQGSRGVFPFLELPIGLRNKIYAYTLTHLHDRRNHTPLVYAPKTLFSRFAGLLLANRQIHSEYTSVLGGPRTRIQIQHIDSRSYFHRVFPPWCLERTTPLYINIAVRPNSTRGSTTYGMDILPLLEVVSRMPQVWVTFIDAEAQEPVLGQAGKDACGPPKTNPDMSETVDDLNALFAVRPSLNEVTSTFTSQVGDAHHVAKFCSLALDFLAMKSVVIEFQPLSPLTSHPVDSGDIIVHRTEMVMSVVYDKEKGLPWMQGMEWHVSYKNEQLEAEITWASVYGSQTPTSVEEWQWALRRGFEKHVGFERTRLRWGVKLQAN</sequence>
<evidence type="ECO:0000313" key="3">
    <source>
        <dbReference type="Proteomes" id="UP000799753"/>
    </source>
</evidence>
<gene>
    <name evidence="2" type="ORF">P280DRAFT_524322</name>
</gene>
<feature type="compositionally biased region" description="Basic and acidic residues" evidence="1">
    <location>
        <begin position="48"/>
        <end position="57"/>
    </location>
</feature>
<dbReference type="EMBL" id="MU006852">
    <property type="protein sequence ID" value="KAF2634208.1"/>
    <property type="molecule type" value="Genomic_DNA"/>
</dbReference>
<dbReference type="OrthoDB" id="5335493at2759"/>
<dbReference type="AlphaFoldDB" id="A0A6A6RJF5"/>
<evidence type="ECO:0000256" key="1">
    <source>
        <dbReference type="SAM" id="MobiDB-lite"/>
    </source>
</evidence>
<feature type="region of interest" description="Disordered" evidence="1">
    <location>
        <begin position="39"/>
        <end position="58"/>
    </location>
</feature>
<protein>
    <submittedName>
        <fullName evidence="2">Uncharacterized protein</fullName>
    </submittedName>
</protein>
<name>A0A6A6RJF5_9PLEO</name>
<organism evidence="2 3">
    <name type="scientific">Massarina eburnea CBS 473.64</name>
    <dbReference type="NCBI Taxonomy" id="1395130"/>
    <lineage>
        <taxon>Eukaryota</taxon>
        <taxon>Fungi</taxon>
        <taxon>Dikarya</taxon>
        <taxon>Ascomycota</taxon>
        <taxon>Pezizomycotina</taxon>
        <taxon>Dothideomycetes</taxon>
        <taxon>Pleosporomycetidae</taxon>
        <taxon>Pleosporales</taxon>
        <taxon>Massarineae</taxon>
        <taxon>Massarinaceae</taxon>
        <taxon>Massarina</taxon>
    </lineage>
</organism>
<proteinExistence type="predicted"/>
<dbReference type="InterPro" id="IPR038883">
    <property type="entry name" value="AN11006-like"/>
</dbReference>
<keyword evidence="3" id="KW-1185">Reference proteome</keyword>